<gene>
    <name evidence="1" type="ORF">SAMN05421543_1124</name>
</gene>
<sequence length="145" mass="17183">MSELLSDFRRFFNRYRTAWNECDAKQMSAFCSPELQVRWAYPGNQVSDWGYDEACSGWYQAFESYSGRNPKWYFHEVFATPVSENEVLAVFWVTFELDGKPTKEVNLFVETFRREPTDWQLIRSYVESSMSRQHVKSGLLDTLAR</sequence>
<dbReference type="SUPFAM" id="SSF54427">
    <property type="entry name" value="NTF2-like"/>
    <property type="match status" value="1"/>
</dbReference>
<proteinExistence type="predicted"/>
<dbReference type="AlphaFoldDB" id="A0A1I7JUV1"/>
<dbReference type="EMBL" id="FPBV01000012">
    <property type="protein sequence ID" value="SFU88929.1"/>
    <property type="molecule type" value="Genomic_DNA"/>
</dbReference>
<reference evidence="2" key="1">
    <citation type="submission" date="2016-10" db="EMBL/GenBank/DDBJ databases">
        <authorList>
            <person name="Varghese N."/>
        </authorList>
    </citation>
    <scope>NUCLEOTIDE SEQUENCE [LARGE SCALE GENOMIC DNA]</scope>
    <source>
        <strain evidence="2">DSM 17980</strain>
    </source>
</reference>
<dbReference type="Proteomes" id="UP000183508">
    <property type="component" value="Unassembled WGS sequence"/>
</dbReference>
<dbReference type="InterPro" id="IPR032710">
    <property type="entry name" value="NTF2-like_dom_sf"/>
</dbReference>
<dbReference type="Gene3D" id="3.10.450.50">
    <property type="match status" value="1"/>
</dbReference>
<evidence type="ECO:0000313" key="1">
    <source>
        <dbReference type="EMBL" id="SFU88929.1"/>
    </source>
</evidence>
<keyword evidence="2" id="KW-1185">Reference proteome</keyword>
<dbReference type="RefSeq" id="WP_074952954.1">
    <property type="nucleotide sequence ID" value="NZ_FPBV01000012.1"/>
</dbReference>
<protein>
    <submittedName>
        <fullName evidence="1">Uncharacterized protein</fullName>
    </submittedName>
</protein>
<evidence type="ECO:0000313" key="2">
    <source>
        <dbReference type="Proteomes" id="UP000183508"/>
    </source>
</evidence>
<organism evidence="1 2">
    <name type="scientific">Alicyclobacillus macrosporangiidus</name>
    <dbReference type="NCBI Taxonomy" id="392015"/>
    <lineage>
        <taxon>Bacteria</taxon>
        <taxon>Bacillati</taxon>
        <taxon>Bacillota</taxon>
        <taxon>Bacilli</taxon>
        <taxon>Bacillales</taxon>
        <taxon>Alicyclobacillaceae</taxon>
        <taxon>Alicyclobacillus</taxon>
    </lineage>
</organism>
<accession>A0A1I7JUV1</accession>
<name>A0A1I7JUV1_9BACL</name>